<keyword evidence="4" id="KW-0813">Transport</keyword>
<feature type="non-terminal residue" evidence="14">
    <location>
        <position position="1"/>
    </location>
</feature>
<keyword evidence="15" id="KW-1185">Reference proteome</keyword>
<proteinExistence type="inferred from homology"/>
<evidence type="ECO:0000256" key="7">
    <source>
        <dbReference type="ARBA" id="ARBA00023034"/>
    </source>
</evidence>
<evidence type="ECO:0000256" key="10">
    <source>
        <dbReference type="SAM" id="Coils"/>
    </source>
</evidence>
<feature type="compositionally biased region" description="Basic and acidic residues" evidence="11">
    <location>
        <begin position="113"/>
        <end position="137"/>
    </location>
</feature>
<feature type="coiled-coil region" evidence="10">
    <location>
        <begin position="439"/>
        <end position="466"/>
    </location>
</feature>
<dbReference type="Proteomes" id="UP001165060">
    <property type="component" value="Unassembled WGS sequence"/>
</dbReference>
<evidence type="ECO:0000256" key="1">
    <source>
        <dbReference type="ARBA" id="ARBA00004409"/>
    </source>
</evidence>
<keyword evidence="5" id="KW-0812">Transmembrane</keyword>
<dbReference type="EMBL" id="BRYB01004269">
    <property type="protein sequence ID" value="GMI28293.1"/>
    <property type="molecule type" value="Genomic_DNA"/>
</dbReference>
<feature type="region of interest" description="Disordered" evidence="11">
    <location>
        <begin position="244"/>
        <end position="293"/>
    </location>
</feature>
<evidence type="ECO:0000256" key="11">
    <source>
        <dbReference type="SAM" id="MobiDB-lite"/>
    </source>
</evidence>
<sequence>SASTKRSLGAATKAYRQDEAAHSLPKPAQQAARRLLKAYQEGFDQLQARAAAADAAFADLAGRLRCAPDPAQLERELRSCEAELSGARDQSVTVRGLEREVARLGRELGGAEARGEAKADERAEAGEEERRGKALDRERDLRHEVDRLSLELRSERAGRAALDESLRAQSGDGADRGRAWAAEKRLLLEEIAGAGERLHEAEAERDELRVRGAVGGERAAPGGGELEAYEREVAELEVELARARGEAAKARAEGKEGEKRAEEEREKARREGGEKEREAKDLREKLAAAPTAAQLGEARRELAVLKRLQFGAGGGGAGGEPEAGGGGLEAALLARVKAAEGDLIRARREAEERGAELAKARGELGVAGGERDRLLALVEELEGEMAKVGGGGGAEGAAAKGNGEMLQKILGGTAPPSPLPPFTPARTPSAGGAGGADVAAIVLAQRDRLKEKCESLERERDGVKRELVVQAAAAESLRGDNVKLFEKVRFLGSARNTGPDSAPSSLAVMSGGEIDLEALEARYEKKMDPFKEFERKEQRKALAKMTPVERIVFVVAKLTLGNKTARTALFSYVLLLHLLCFLTSYHWAHEKHCNDFEVHPDLLDHPQILHMQGGVPEIEPHLLPKNGT</sequence>
<keyword evidence="6" id="KW-1133">Transmembrane helix</keyword>
<dbReference type="Pfam" id="PF25398">
    <property type="entry name" value="CUX1_N"/>
    <property type="match status" value="1"/>
</dbReference>
<protein>
    <recommendedName>
        <fullName evidence="3">Protein CASP</fullName>
    </recommendedName>
</protein>
<dbReference type="InterPro" id="IPR057476">
    <property type="entry name" value="Cux_N"/>
</dbReference>
<reference evidence="14 15" key="1">
    <citation type="journal article" date="2023" name="Commun. Biol.">
        <title>Genome analysis of Parmales, the sister group of diatoms, reveals the evolutionary specialization of diatoms from phago-mixotrophs to photoautotrophs.</title>
        <authorList>
            <person name="Ban H."/>
            <person name="Sato S."/>
            <person name="Yoshikawa S."/>
            <person name="Yamada K."/>
            <person name="Nakamura Y."/>
            <person name="Ichinomiya M."/>
            <person name="Sato N."/>
            <person name="Blanc-Mathieu R."/>
            <person name="Endo H."/>
            <person name="Kuwata A."/>
            <person name="Ogata H."/>
        </authorList>
    </citation>
    <scope>NUCLEOTIDE SEQUENCE [LARGE SCALE GENOMIC DNA]</scope>
</reference>
<feature type="domain" description="Cux N-terminal" evidence="13">
    <location>
        <begin position="3"/>
        <end position="73"/>
    </location>
</feature>
<dbReference type="PANTHER" id="PTHR14043">
    <property type="entry name" value="CCAAT DISPLACEMENT PROTEIN-RELATED"/>
    <property type="match status" value="1"/>
</dbReference>
<evidence type="ECO:0000256" key="3">
    <source>
        <dbReference type="ARBA" id="ARBA00018691"/>
    </source>
</evidence>
<feature type="domain" description="CASP C-terminal" evidence="12">
    <location>
        <begin position="374"/>
        <end position="589"/>
    </location>
</feature>
<dbReference type="InterPro" id="IPR012955">
    <property type="entry name" value="CASP_C"/>
</dbReference>
<evidence type="ECO:0000313" key="14">
    <source>
        <dbReference type="EMBL" id="GMI28293.1"/>
    </source>
</evidence>
<evidence type="ECO:0000256" key="8">
    <source>
        <dbReference type="ARBA" id="ARBA00023054"/>
    </source>
</evidence>
<dbReference type="PANTHER" id="PTHR14043:SF2">
    <property type="entry name" value="HOMEOBOX PROTEIN CUT"/>
    <property type="match status" value="1"/>
</dbReference>
<comment type="similarity">
    <text evidence="2">Belongs to the CASP family.</text>
</comment>
<keyword evidence="8 10" id="KW-0175">Coiled coil</keyword>
<accession>A0ABQ6MM34</accession>
<name>A0ABQ6MM34_9STRA</name>
<dbReference type="Pfam" id="PF08172">
    <property type="entry name" value="CASP_C"/>
    <property type="match status" value="1"/>
</dbReference>
<evidence type="ECO:0000256" key="9">
    <source>
        <dbReference type="ARBA" id="ARBA00023136"/>
    </source>
</evidence>
<evidence type="ECO:0000256" key="2">
    <source>
        <dbReference type="ARBA" id="ARBA00006415"/>
    </source>
</evidence>
<gene>
    <name evidence="14" type="ORF">TeGR_g837</name>
</gene>
<keyword evidence="9" id="KW-0472">Membrane</keyword>
<feature type="compositionally biased region" description="Basic and acidic residues" evidence="11">
    <location>
        <begin position="244"/>
        <end position="286"/>
    </location>
</feature>
<evidence type="ECO:0000313" key="15">
    <source>
        <dbReference type="Proteomes" id="UP001165060"/>
    </source>
</evidence>
<keyword evidence="7" id="KW-0333">Golgi apparatus</keyword>
<comment type="subcellular location">
    <subcellularLocation>
        <location evidence="1">Golgi apparatus membrane</location>
        <topology evidence="1">Single-pass type IV membrane protein</topology>
    </subcellularLocation>
</comment>
<comment type="caution">
    <text evidence="14">The sequence shown here is derived from an EMBL/GenBank/DDBJ whole genome shotgun (WGS) entry which is preliminary data.</text>
</comment>
<feature type="region of interest" description="Disordered" evidence="11">
    <location>
        <begin position="109"/>
        <end position="137"/>
    </location>
</feature>
<evidence type="ECO:0000259" key="12">
    <source>
        <dbReference type="Pfam" id="PF08172"/>
    </source>
</evidence>
<evidence type="ECO:0000256" key="5">
    <source>
        <dbReference type="ARBA" id="ARBA00022692"/>
    </source>
</evidence>
<evidence type="ECO:0000256" key="6">
    <source>
        <dbReference type="ARBA" id="ARBA00022989"/>
    </source>
</evidence>
<organism evidence="14 15">
    <name type="scientific">Tetraparma gracilis</name>
    <dbReference type="NCBI Taxonomy" id="2962635"/>
    <lineage>
        <taxon>Eukaryota</taxon>
        <taxon>Sar</taxon>
        <taxon>Stramenopiles</taxon>
        <taxon>Ochrophyta</taxon>
        <taxon>Bolidophyceae</taxon>
        <taxon>Parmales</taxon>
        <taxon>Triparmaceae</taxon>
        <taxon>Tetraparma</taxon>
    </lineage>
</organism>
<evidence type="ECO:0000259" key="13">
    <source>
        <dbReference type="Pfam" id="PF25398"/>
    </source>
</evidence>
<feature type="region of interest" description="Disordered" evidence="11">
    <location>
        <begin position="1"/>
        <end position="28"/>
    </location>
</feature>
<evidence type="ECO:0000256" key="4">
    <source>
        <dbReference type="ARBA" id="ARBA00022448"/>
    </source>
</evidence>